<dbReference type="GO" id="GO:0032366">
    <property type="term" value="P:intracellular sterol transport"/>
    <property type="evidence" value="ECO:0007669"/>
    <property type="project" value="InterPro"/>
</dbReference>
<evidence type="ECO:0000256" key="6">
    <source>
        <dbReference type="ARBA" id="ARBA00022729"/>
    </source>
</evidence>
<evidence type="ECO:0000256" key="8">
    <source>
        <dbReference type="SAM" id="SignalP"/>
    </source>
</evidence>
<evidence type="ECO:0000256" key="3">
    <source>
        <dbReference type="ARBA" id="ARBA00011245"/>
    </source>
</evidence>
<dbReference type="PANTHER" id="PTHR11306:SF0">
    <property type="entry name" value="PHOSPHATIDYLGLYCEROL_PHOSPHATIDYLINOSITOL TRANSFER PROTEIN"/>
    <property type="match status" value="1"/>
</dbReference>
<evidence type="ECO:0000313" key="11">
    <source>
        <dbReference type="Proteomes" id="UP000184330"/>
    </source>
</evidence>
<dbReference type="Proteomes" id="UP000184330">
    <property type="component" value="Unassembled WGS sequence"/>
</dbReference>
<evidence type="ECO:0000259" key="9">
    <source>
        <dbReference type="SMART" id="SM00737"/>
    </source>
</evidence>
<comment type="function">
    <text evidence="1">Catalyzes the intermembrane transfer of phosphatidylglycerol and phosphatidylinositol.</text>
</comment>
<evidence type="ECO:0000313" key="10">
    <source>
        <dbReference type="EMBL" id="CZR60134.1"/>
    </source>
</evidence>
<reference evidence="10 11" key="1">
    <citation type="submission" date="2016-03" db="EMBL/GenBank/DDBJ databases">
        <authorList>
            <person name="Ploux O."/>
        </authorList>
    </citation>
    <scope>NUCLEOTIDE SEQUENCE [LARGE SCALE GENOMIC DNA]</scope>
    <source>
        <strain evidence="10 11">UAMH 11012</strain>
    </source>
</reference>
<evidence type="ECO:0000256" key="5">
    <source>
        <dbReference type="ARBA" id="ARBA00022448"/>
    </source>
</evidence>
<dbReference type="InterPro" id="IPR039670">
    <property type="entry name" value="NPC2-like"/>
</dbReference>
<feature type="chain" id="PRO_5013199668" description="Phosphatidylglycerol/phosphatidylinositol transfer protein" evidence="8">
    <location>
        <begin position="18"/>
        <end position="175"/>
    </location>
</feature>
<evidence type="ECO:0000256" key="2">
    <source>
        <dbReference type="ARBA" id="ARBA00006370"/>
    </source>
</evidence>
<evidence type="ECO:0000256" key="1">
    <source>
        <dbReference type="ARBA" id="ARBA00002053"/>
    </source>
</evidence>
<dbReference type="InterPro" id="IPR003172">
    <property type="entry name" value="ML_dom"/>
</dbReference>
<protein>
    <recommendedName>
        <fullName evidence="4">Phosphatidylglycerol/phosphatidylinositol transfer protein</fullName>
    </recommendedName>
</protein>
<dbReference type="Pfam" id="PF02221">
    <property type="entry name" value="E1_DerP2_DerF2"/>
    <property type="match status" value="1"/>
</dbReference>
<proteinExistence type="inferred from homology"/>
<organism evidence="10 11">
    <name type="scientific">Phialocephala subalpina</name>
    <dbReference type="NCBI Taxonomy" id="576137"/>
    <lineage>
        <taxon>Eukaryota</taxon>
        <taxon>Fungi</taxon>
        <taxon>Dikarya</taxon>
        <taxon>Ascomycota</taxon>
        <taxon>Pezizomycotina</taxon>
        <taxon>Leotiomycetes</taxon>
        <taxon>Helotiales</taxon>
        <taxon>Mollisiaceae</taxon>
        <taxon>Phialocephala</taxon>
        <taxon>Phialocephala fortinii species complex</taxon>
    </lineage>
</organism>
<keyword evidence="11" id="KW-1185">Reference proteome</keyword>
<comment type="subunit">
    <text evidence="3">Monomer.</text>
</comment>
<dbReference type="InterPro" id="IPR033917">
    <property type="entry name" value="ML_PG-PI_TP"/>
</dbReference>
<feature type="signal peptide" evidence="8">
    <location>
        <begin position="1"/>
        <end position="17"/>
    </location>
</feature>
<sequence length="175" mass="18728">MHILLITTPLFASLASAGIFDSIQSVVKTDDPAKALASWSYTECGHANDPITLHSVSVSPDPPVPGSPLSVNISFTANEPILTGAYIDVVVKVGYIKILQKEVDLCEEGGVLKDTGISCPVEKGDHVLRKEVDLPKEIPPAKFTVNAKGYTVLDEDMFCVDVFADFLTNVGRVGL</sequence>
<name>A0A1L7X535_9HELO</name>
<comment type="similarity">
    <text evidence="2">Belongs to the NPC2 family.</text>
</comment>
<dbReference type="AlphaFoldDB" id="A0A1L7X535"/>
<gene>
    <name evidence="10" type="ORF">PAC_10030</name>
</gene>
<dbReference type="Gene3D" id="2.60.40.770">
    <property type="match status" value="1"/>
</dbReference>
<dbReference type="InterPro" id="IPR014756">
    <property type="entry name" value="Ig_E-set"/>
</dbReference>
<evidence type="ECO:0000256" key="4">
    <source>
        <dbReference type="ARBA" id="ARBA00016056"/>
    </source>
</evidence>
<accession>A0A1L7X535</accession>
<evidence type="ECO:0000256" key="7">
    <source>
        <dbReference type="ARBA" id="ARBA00023055"/>
    </source>
</evidence>
<dbReference type="STRING" id="576137.A0A1L7X535"/>
<dbReference type="SMART" id="SM00737">
    <property type="entry name" value="ML"/>
    <property type="match status" value="1"/>
</dbReference>
<keyword evidence="5" id="KW-0813">Transport</keyword>
<keyword evidence="6 8" id="KW-0732">Signal</keyword>
<dbReference type="OrthoDB" id="6409159at2759"/>
<dbReference type="PANTHER" id="PTHR11306">
    <property type="entry name" value="NIEMANN PICK TYPE C2 PROTEIN NPC2-RELATED"/>
    <property type="match status" value="1"/>
</dbReference>
<keyword evidence="7" id="KW-0445">Lipid transport</keyword>
<dbReference type="SUPFAM" id="SSF81296">
    <property type="entry name" value="E set domains"/>
    <property type="match status" value="1"/>
</dbReference>
<feature type="domain" description="MD-2-related lipid-recognition" evidence="9">
    <location>
        <begin position="41"/>
        <end position="164"/>
    </location>
</feature>
<dbReference type="EMBL" id="FJOG01000015">
    <property type="protein sequence ID" value="CZR60134.1"/>
    <property type="molecule type" value="Genomic_DNA"/>
</dbReference>
<dbReference type="GO" id="GO:0032934">
    <property type="term" value="F:sterol binding"/>
    <property type="evidence" value="ECO:0007669"/>
    <property type="project" value="InterPro"/>
</dbReference>
<dbReference type="CDD" id="cd00917">
    <property type="entry name" value="PG-PI_TP"/>
    <property type="match status" value="1"/>
</dbReference>